<gene>
    <name evidence="2" type="ORF">KME65_13270</name>
</gene>
<keyword evidence="1" id="KW-0732">Signal</keyword>
<feature type="chain" id="PRO_5037245459" evidence="1">
    <location>
        <begin position="23"/>
        <end position="258"/>
    </location>
</feature>
<name>A0A944MDJ5_9GAMM</name>
<evidence type="ECO:0000256" key="1">
    <source>
        <dbReference type="SAM" id="SignalP"/>
    </source>
</evidence>
<accession>A0A944MDJ5</accession>
<dbReference type="InterPro" id="IPR036249">
    <property type="entry name" value="Thioredoxin-like_sf"/>
</dbReference>
<dbReference type="Proteomes" id="UP000770889">
    <property type="component" value="Unassembled WGS sequence"/>
</dbReference>
<dbReference type="InterPro" id="IPR022293">
    <property type="entry name" value="Integrating-conj_element"/>
</dbReference>
<proteinExistence type="predicted"/>
<reference evidence="2 3" key="1">
    <citation type="submission" date="2021-05" db="EMBL/GenBank/DDBJ databases">
        <title>Genetic and Functional Diversity in Clade A Lucinid endosymbionts from the Bahamas.</title>
        <authorList>
            <person name="Giani N.M."/>
            <person name="Engel A.S."/>
            <person name="Campbell B.J."/>
        </authorList>
    </citation>
    <scope>NUCLEOTIDE SEQUENCE [LARGE SCALE GENOMIC DNA]</scope>
    <source>
        <strain evidence="2">LUC16012Gg_MoonRockCtena</strain>
    </source>
</reference>
<dbReference type="SUPFAM" id="SSF52833">
    <property type="entry name" value="Thioredoxin-like"/>
    <property type="match status" value="1"/>
</dbReference>
<comment type="caution">
    <text evidence="2">The sequence shown here is derived from an EMBL/GenBank/DDBJ whole genome shotgun (WGS) entry which is preliminary data.</text>
</comment>
<dbReference type="EMBL" id="JAHHGM010000012">
    <property type="protein sequence ID" value="MBT2989918.1"/>
    <property type="molecule type" value="Genomic_DNA"/>
</dbReference>
<dbReference type="NCBIfam" id="TIGR03759">
    <property type="entry name" value="conj_TIGR03759"/>
    <property type="match status" value="1"/>
</dbReference>
<organism evidence="2 3">
    <name type="scientific">Candidatus Thiodiazotropha taylori</name>
    <dbReference type="NCBI Taxonomy" id="2792791"/>
    <lineage>
        <taxon>Bacteria</taxon>
        <taxon>Pseudomonadati</taxon>
        <taxon>Pseudomonadota</taxon>
        <taxon>Gammaproteobacteria</taxon>
        <taxon>Chromatiales</taxon>
        <taxon>Sedimenticolaceae</taxon>
        <taxon>Candidatus Thiodiazotropha</taxon>
    </lineage>
</organism>
<protein>
    <submittedName>
        <fullName evidence="2">TIGR03759 family integrating conjugative element protein</fullName>
    </submittedName>
</protein>
<sequence>MSRRWKTTLLSIALLVSSPAWAADIASTQIKQTGQEASSSGKSLLTEVDRVRARNWGLSETEWQRYKALMQGVRGNISPSTISPIEVLGIHARDEAERRRYAEAWARAMYEDAGRILAFQRAYDAATKRLYPNEPLIDVTRLPEKAGDSSPFQSTDRVLFFTRPDCPSCNVLMNKLLRRIDEVGGIDIYLTGVAEGDDSAVRDWASRHQIDPEWVRSRRITLNHDGGALDKLTDGQGEVPELFRRRGEDLTNLRASEL</sequence>
<feature type="signal peptide" evidence="1">
    <location>
        <begin position="1"/>
        <end position="22"/>
    </location>
</feature>
<evidence type="ECO:0000313" key="2">
    <source>
        <dbReference type="EMBL" id="MBT2989918.1"/>
    </source>
</evidence>
<dbReference type="AlphaFoldDB" id="A0A944MDJ5"/>
<evidence type="ECO:0000313" key="3">
    <source>
        <dbReference type="Proteomes" id="UP000770889"/>
    </source>
</evidence>